<dbReference type="Pfam" id="PF02130">
    <property type="entry name" value="YbeY"/>
    <property type="match status" value="1"/>
</dbReference>
<dbReference type="PROSITE" id="PS01306">
    <property type="entry name" value="UPF0054"/>
    <property type="match status" value="1"/>
</dbReference>
<evidence type="ECO:0000256" key="1">
    <source>
        <dbReference type="ARBA" id="ARBA00010875"/>
    </source>
</evidence>
<evidence type="ECO:0000313" key="8">
    <source>
        <dbReference type="EMBL" id="TNJ37332.1"/>
    </source>
</evidence>
<keyword evidence="2 7" id="KW-0540">Nuclease</keyword>
<keyword evidence="7" id="KW-0698">rRNA processing</keyword>
<dbReference type="HAMAP" id="MF_00009">
    <property type="entry name" value="Endoribonucl_YbeY"/>
    <property type="match status" value="1"/>
</dbReference>
<dbReference type="GO" id="GO:0005737">
    <property type="term" value="C:cytoplasm"/>
    <property type="evidence" value="ECO:0007669"/>
    <property type="project" value="UniProtKB-SubCell"/>
</dbReference>
<dbReference type="AlphaFoldDB" id="A0A5C4S2H8"/>
<dbReference type="Gene3D" id="3.40.390.30">
    <property type="entry name" value="Metalloproteases ('zincins'), catalytic domain"/>
    <property type="match status" value="1"/>
</dbReference>
<keyword evidence="7" id="KW-0690">Ribosome biogenesis</keyword>
<dbReference type="GO" id="GO:0006364">
    <property type="term" value="P:rRNA processing"/>
    <property type="evidence" value="ECO:0007669"/>
    <property type="project" value="UniProtKB-UniRule"/>
</dbReference>
<dbReference type="GO" id="GO:0004521">
    <property type="term" value="F:RNA endonuclease activity"/>
    <property type="evidence" value="ECO:0007669"/>
    <property type="project" value="UniProtKB-UniRule"/>
</dbReference>
<dbReference type="InterPro" id="IPR020549">
    <property type="entry name" value="YbeY_CS"/>
</dbReference>
<proteinExistence type="inferred from homology"/>
<feature type="binding site" evidence="7">
    <location>
        <position position="115"/>
    </location>
    <ligand>
        <name>Zn(2+)</name>
        <dbReference type="ChEBI" id="CHEBI:29105"/>
        <note>catalytic</note>
    </ligand>
</feature>
<gene>
    <name evidence="7 8" type="primary">ybeY</name>
    <name evidence="8" type="ORF">FGF68_03685</name>
</gene>
<dbReference type="NCBIfam" id="TIGR00043">
    <property type="entry name" value="rRNA maturation RNase YbeY"/>
    <property type="match status" value="1"/>
</dbReference>
<keyword evidence="4 7" id="KW-0255">Endonuclease</keyword>
<feature type="binding site" evidence="7">
    <location>
        <position position="105"/>
    </location>
    <ligand>
        <name>Zn(2+)</name>
        <dbReference type="ChEBI" id="CHEBI:29105"/>
        <note>catalytic</note>
    </ligand>
</feature>
<dbReference type="InterPro" id="IPR002036">
    <property type="entry name" value="YbeY"/>
</dbReference>
<organism evidence="8 9">
    <name type="scientific">Prosthecochloris vibrioformis</name>
    <name type="common">Chlorobium vibrioforme</name>
    <dbReference type="NCBI Taxonomy" id="1098"/>
    <lineage>
        <taxon>Bacteria</taxon>
        <taxon>Pseudomonadati</taxon>
        <taxon>Chlorobiota</taxon>
        <taxon>Chlorobiia</taxon>
        <taxon>Chlorobiales</taxon>
        <taxon>Chlorobiaceae</taxon>
        <taxon>Prosthecochloris</taxon>
    </lineage>
</organism>
<comment type="subcellular location">
    <subcellularLocation>
        <location evidence="7">Cytoplasm</location>
    </subcellularLocation>
</comment>
<evidence type="ECO:0000256" key="4">
    <source>
        <dbReference type="ARBA" id="ARBA00022759"/>
    </source>
</evidence>
<accession>A0A5C4S2H8</accession>
<evidence type="ECO:0000313" key="9">
    <source>
        <dbReference type="Proteomes" id="UP000309544"/>
    </source>
</evidence>
<name>A0A5C4S2H8_PROVB</name>
<protein>
    <recommendedName>
        <fullName evidence="7">Endoribonuclease YbeY</fullName>
        <ecNumber evidence="7">3.1.-.-</ecNumber>
    </recommendedName>
</protein>
<dbReference type="GO" id="GO:0004222">
    <property type="term" value="F:metalloendopeptidase activity"/>
    <property type="evidence" value="ECO:0007669"/>
    <property type="project" value="InterPro"/>
</dbReference>
<dbReference type="EC" id="3.1.-.-" evidence="7"/>
<reference evidence="8 9" key="1">
    <citation type="submission" date="2019-05" db="EMBL/GenBank/DDBJ databases">
        <title>Draft Whole-Genome sequence of the green sulfur bacterium Prosthecochloris vibrioformis DSM 260.</title>
        <authorList>
            <person name="Meyer T.E."/>
            <person name="Kyndt J.A."/>
        </authorList>
    </citation>
    <scope>NUCLEOTIDE SEQUENCE [LARGE SCALE GENOMIC DNA]</scope>
    <source>
        <strain evidence="8 9">DSM 260</strain>
    </source>
</reference>
<evidence type="ECO:0000256" key="2">
    <source>
        <dbReference type="ARBA" id="ARBA00022722"/>
    </source>
</evidence>
<comment type="cofactor">
    <cofactor evidence="7">
        <name>Zn(2+)</name>
        <dbReference type="ChEBI" id="CHEBI:29105"/>
    </cofactor>
    <text evidence="7">Binds 1 zinc ion.</text>
</comment>
<keyword evidence="5 7" id="KW-0378">Hydrolase</keyword>
<dbReference type="InterPro" id="IPR023091">
    <property type="entry name" value="MetalPrtase_cat_dom_sf_prd"/>
</dbReference>
<dbReference type="SUPFAM" id="SSF55486">
    <property type="entry name" value="Metalloproteases ('zincins'), catalytic domain"/>
    <property type="match status" value="1"/>
</dbReference>
<evidence type="ECO:0000256" key="6">
    <source>
        <dbReference type="ARBA" id="ARBA00022833"/>
    </source>
</evidence>
<comment type="caution">
    <text evidence="8">The sequence shown here is derived from an EMBL/GenBank/DDBJ whole genome shotgun (WGS) entry which is preliminary data.</text>
</comment>
<dbReference type="RefSeq" id="WP_139626290.1">
    <property type="nucleotide sequence ID" value="NZ_VDCI01000002.1"/>
</dbReference>
<dbReference type="Proteomes" id="UP000309544">
    <property type="component" value="Unassembled WGS sequence"/>
</dbReference>
<keyword evidence="6 7" id="KW-0862">Zinc</keyword>
<comment type="function">
    <text evidence="7">Single strand-specific metallo-endoribonuclease involved in late-stage 70S ribosome quality control and in maturation of the 3' terminus of the 16S rRNA.</text>
</comment>
<feature type="binding site" evidence="7">
    <location>
        <position position="109"/>
    </location>
    <ligand>
        <name>Zn(2+)</name>
        <dbReference type="ChEBI" id="CHEBI:29105"/>
        <note>catalytic</note>
    </ligand>
</feature>
<keyword evidence="3 7" id="KW-0479">Metal-binding</keyword>
<evidence type="ECO:0000256" key="7">
    <source>
        <dbReference type="HAMAP-Rule" id="MF_00009"/>
    </source>
</evidence>
<comment type="similarity">
    <text evidence="1 7">Belongs to the endoribonuclease YbeY family.</text>
</comment>
<dbReference type="GO" id="GO:0008270">
    <property type="term" value="F:zinc ion binding"/>
    <property type="evidence" value="ECO:0007669"/>
    <property type="project" value="UniProtKB-UniRule"/>
</dbReference>
<dbReference type="EMBL" id="VDCI01000002">
    <property type="protein sequence ID" value="TNJ37332.1"/>
    <property type="molecule type" value="Genomic_DNA"/>
</dbReference>
<evidence type="ECO:0000256" key="5">
    <source>
        <dbReference type="ARBA" id="ARBA00022801"/>
    </source>
</evidence>
<sequence length="141" mass="16490">MLPEIHTTTKRELPVDLLARTVSMVIEREGFKPGEVLGIYCGDRLSRSINRSYLSHDYPTDTITFCYEREPRIDGEFYISLDVIGRNARRFDVTFRDELLRVTIHSALHLVGYEDATPEERERMTAREEYYLSAVYALSYE</sequence>
<evidence type="ECO:0000256" key="3">
    <source>
        <dbReference type="ARBA" id="ARBA00022723"/>
    </source>
</evidence>
<keyword evidence="9" id="KW-1185">Reference proteome</keyword>
<keyword evidence="7" id="KW-0963">Cytoplasm</keyword>